<reference evidence="17" key="1">
    <citation type="journal article" date="2015" name="Proc. Natl. Acad. Sci. U.S.A.">
        <title>Bacterial clade with the ribosomal RNA operon on a small plasmid rather than the chromosome.</title>
        <authorList>
            <person name="Anda M."/>
            <person name="Ohtsubo Y."/>
            <person name="Okubo T."/>
            <person name="Sugawara M."/>
            <person name="Nagata Y."/>
            <person name="Tsuda M."/>
            <person name="Minamisawa K."/>
            <person name="Mitsui H."/>
        </authorList>
    </citation>
    <scope>NUCLEOTIDE SEQUENCE</scope>
    <source>
        <strain evidence="17">DSM 21871</strain>
    </source>
</reference>
<dbReference type="Gene3D" id="3.40.430.10">
    <property type="entry name" value="Dihydrofolate Reductase, subunit A"/>
    <property type="match status" value="1"/>
</dbReference>
<feature type="binding site" evidence="14">
    <location>
        <position position="216"/>
    </location>
    <ligand>
        <name>NADP(+)</name>
        <dbReference type="ChEBI" id="CHEBI:58349"/>
    </ligand>
</feature>
<feature type="binding site" evidence="14">
    <location>
        <begin position="319"/>
        <end position="325"/>
    </location>
    <ligand>
        <name>NADP(+)</name>
        <dbReference type="ChEBI" id="CHEBI:58349"/>
    </ligand>
</feature>
<sequence>MTGQGASTTIPERPATDADRRFMAAAIRYAQRHVGRTATNPSVATLIVRDDGTGPRIVGRGVTAIGGRPHAETGALAEAGELARGATAYVTLEPCAHHGRTPPCAEALVTAGIARVVSAAADPDPRVDGRGHAILRAGGLSVTPRVMAAEAAAPISGYLTRHGAGRPEILLKMALSRDGRIGIRGGGQVKITGAVADAQTHLVRARHDTILIGAGTAQEDDPRLDCRLPGMADRSPNRIVLDPRLRTPPDLTIARTAAETPTLIATLASADPERRAALARQGVQFIACEADPETGRIALPELLEDLAATGVASVLVEGGAETGASFLDSDLVDRLILVQGPVEIGEEGVRAPIDVATARCRFRLVREYRFGDDHWYEFERRAA</sequence>
<dbReference type="SUPFAM" id="SSF53927">
    <property type="entry name" value="Cytidine deaminase-like"/>
    <property type="match status" value="1"/>
</dbReference>
<feature type="binding site" evidence="14">
    <location>
        <position position="317"/>
    </location>
    <ligand>
        <name>substrate</name>
    </ligand>
</feature>
<feature type="active site" description="Proton donor" evidence="13">
    <location>
        <position position="72"/>
    </location>
</feature>
<evidence type="ECO:0000256" key="2">
    <source>
        <dbReference type="ARBA" id="ARBA00004882"/>
    </source>
</evidence>
<feature type="binding site" evidence="15">
    <location>
        <position position="95"/>
    </location>
    <ligand>
        <name>Zn(2+)</name>
        <dbReference type="ChEBI" id="CHEBI:29105"/>
        <note>catalytic</note>
    </ligand>
</feature>
<evidence type="ECO:0000256" key="4">
    <source>
        <dbReference type="ARBA" id="ARBA00005259"/>
    </source>
</evidence>
<dbReference type="InterPro" id="IPR004794">
    <property type="entry name" value="Eubact_RibD"/>
</dbReference>
<dbReference type="InterPro" id="IPR024072">
    <property type="entry name" value="DHFR-like_dom_sf"/>
</dbReference>
<keyword evidence="11" id="KW-0511">Multifunctional enzyme</keyword>
<keyword evidence="6 12" id="KW-0686">Riboflavin biosynthesis</keyword>
<dbReference type="NCBIfam" id="TIGR00326">
    <property type="entry name" value="eubact_ribD"/>
    <property type="match status" value="1"/>
</dbReference>
<evidence type="ECO:0000256" key="15">
    <source>
        <dbReference type="PIRSR" id="PIRSR006769-3"/>
    </source>
</evidence>
<evidence type="ECO:0000256" key="7">
    <source>
        <dbReference type="ARBA" id="ARBA00022723"/>
    </source>
</evidence>
<dbReference type="EC" id="1.1.1.193" evidence="12"/>
<evidence type="ECO:0000256" key="5">
    <source>
        <dbReference type="ARBA" id="ARBA00007417"/>
    </source>
</evidence>
<feature type="binding site" evidence="14">
    <location>
        <position position="204"/>
    </location>
    <ligand>
        <name>substrate</name>
    </ligand>
</feature>
<name>A0A0P0Z584_9HYPH</name>
<comment type="pathway">
    <text evidence="3 12">Cofactor biosynthesis; riboflavin biosynthesis; 5-amino-6-(D-ribitylamino)uracil from GTP: step 3/4.</text>
</comment>
<comment type="function">
    <text evidence="1 12">Converts 2,5-diamino-6-(ribosylamino)-4(3h)-pyrimidinone 5'-phosphate into 5-amino-6-(ribosylamino)-2,4(1h,3h)-pyrimidinedione 5'-phosphate.</text>
</comment>
<proteinExistence type="inferred from homology"/>
<dbReference type="EC" id="3.5.4.26" evidence="12"/>
<evidence type="ECO:0000256" key="6">
    <source>
        <dbReference type="ARBA" id="ARBA00022619"/>
    </source>
</evidence>
<comment type="similarity">
    <text evidence="4 12">In the N-terminal section; belongs to the cytidine and deoxycytidylate deaminase family.</text>
</comment>
<dbReference type="InterPro" id="IPR016193">
    <property type="entry name" value="Cytidine_deaminase-like"/>
</dbReference>
<dbReference type="PANTHER" id="PTHR38011:SF7">
    <property type="entry name" value="2,5-DIAMINO-6-RIBOSYLAMINO-4(3H)-PYRIMIDINONE 5'-PHOSPHATE REDUCTASE"/>
    <property type="match status" value="1"/>
</dbReference>
<evidence type="ECO:0000259" key="16">
    <source>
        <dbReference type="PROSITE" id="PS51747"/>
    </source>
</evidence>
<protein>
    <recommendedName>
        <fullName evidence="12">Riboflavin biosynthesis protein RibD</fullName>
    </recommendedName>
    <domain>
        <recommendedName>
            <fullName evidence="12">Diaminohydroxyphosphoribosylaminopyrimidine deaminase</fullName>
            <shortName evidence="12">DRAP deaminase</shortName>
            <ecNumber evidence="12">3.5.4.26</ecNumber>
        </recommendedName>
        <alternativeName>
            <fullName evidence="12">Riboflavin-specific deaminase</fullName>
        </alternativeName>
    </domain>
    <domain>
        <recommendedName>
            <fullName evidence="12">5-amino-6-(5-phosphoribosylamino)uracil reductase</fullName>
            <ecNumber evidence="12">1.1.1.193</ecNumber>
        </recommendedName>
        <alternativeName>
            <fullName evidence="12">HTP reductase</fullName>
        </alternativeName>
    </domain>
</protein>
<feature type="binding site" evidence="15">
    <location>
        <position position="104"/>
    </location>
    <ligand>
        <name>Zn(2+)</name>
        <dbReference type="ChEBI" id="CHEBI:29105"/>
        <note>catalytic</note>
    </ligand>
</feature>
<organism evidence="17">
    <name type="scientific">Aurantimonas manganoxydans</name>
    <dbReference type="NCBI Taxonomy" id="651183"/>
    <lineage>
        <taxon>Bacteria</taxon>
        <taxon>Pseudomonadati</taxon>
        <taxon>Pseudomonadota</taxon>
        <taxon>Alphaproteobacteria</taxon>
        <taxon>Hyphomicrobiales</taxon>
        <taxon>Aurantimonadaceae</taxon>
        <taxon>Aurantimonas</taxon>
    </lineage>
</organism>
<dbReference type="InterPro" id="IPR016192">
    <property type="entry name" value="APOBEC/CMP_deaminase_Zn-bd"/>
</dbReference>
<dbReference type="InterPro" id="IPR002734">
    <property type="entry name" value="RibDG_C"/>
</dbReference>
<dbReference type="Pfam" id="PF01872">
    <property type="entry name" value="RibD_C"/>
    <property type="match status" value="1"/>
</dbReference>
<dbReference type="Pfam" id="PF00383">
    <property type="entry name" value="dCMP_cyt_deam_1"/>
    <property type="match status" value="1"/>
</dbReference>
<dbReference type="CDD" id="cd01284">
    <property type="entry name" value="Riboflavin_deaminase-reductase"/>
    <property type="match status" value="1"/>
</dbReference>
<dbReference type="Gene3D" id="3.40.140.10">
    <property type="entry name" value="Cytidine Deaminase, domain 2"/>
    <property type="match status" value="1"/>
</dbReference>
<dbReference type="SUPFAM" id="SSF53597">
    <property type="entry name" value="Dihydrofolate reductase-like"/>
    <property type="match status" value="1"/>
</dbReference>
<dbReference type="PIRSF" id="PIRSF006769">
    <property type="entry name" value="RibD"/>
    <property type="match status" value="1"/>
</dbReference>
<dbReference type="PROSITE" id="PS51747">
    <property type="entry name" value="CYT_DCMP_DEAMINASES_2"/>
    <property type="match status" value="1"/>
</dbReference>
<evidence type="ECO:0000256" key="10">
    <source>
        <dbReference type="ARBA" id="ARBA00023002"/>
    </source>
</evidence>
<feature type="binding site" evidence="15">
    <location>
        <position position="70"/>
    </location>
    <ligand>
        <name>Zn(2+)</name>
        <dbReference type="ChEBI" id="CHEBI:29105"/>
        <note>catalytic</note>
    </ligand>
</feature>
<dbReference type="PROSITE" id="PS00903">
    <property type="entry name" value="CYT_DCMP_DEAMINASES_1"/>
    <property type="match status" value="1"/>
</dbReference>
<keyword evidence="7 12" id="KW-0479">Metal-binding</keyword>
<accession>A0A0P0Z584</accession>
<dbReference type="PANTHER" id="PTHR38011">
    <property type="entry name" value="DIHYDROFOLATE REDUCTASE FAMILY PROTEIN (AFU_ORTHOLOGUE AFUA_8G06820)"/>
    <property type="match status" value="1"/>
</dbReference>
<feature type="binding site" evidence="14">
    <location>
        <position position="174"/>
    </location>
    <ligand>
        <name>NADP(+)</name>
        <dbReference type="ChEBI" id="CHEBI:58349"/>
    </ligand>
</feature>
<evidence type="ECO:0000256" key="1">
    <source>
        <dbReference type="ARBA" id="ARBA00002151"/>
    </source>
</evidence>
<dbReference type="UniPathway" id="UPA00275">
    <property type="reaction ID" value="UER00401"/>
</dbReference>
<feature type="binding site" evidence="14">
    <location>
        <position position="220"/>
    </location>
    <ligand>
        <name>NADP(+)</name>
        <dbReference type="ChEBI" id="CHEBI:58349"/>
    </ligand>
</feature>
<evidence type="ECO:0000256" key="9">
    <source>
        <dbReference type="ARBA" id="ARBA00022857"/>
    </source>
</evidence>
<dbReference type="GO" id="GO:0009231">
    <property type="term" value="P:riboflavin biosynthetic process"/>
    <property type="evidence" value="ECO:0007669"/>
    <property type="project" value="UniProtKB-UniPathway"/>
</dbReference>
<keyword evidence="8 12" id="KW-0862">Zinc</keyword>
<dbReference type="GO" id="GO:0008270">
    <property type="term" value="F:zinc ion binding"/>
    <property type="evidence" value="ECO:0007669"/>
    <property type="project" value="InterPro"/>
</dbReference>
<feature type="binding site" evidence="14">
    <location>
        <position position="224"/>
    </location>
    <ligand>
        <name>substrate</name>
    </ligand>
</feature>
<comment type="pathway">
    <text evidence="2 12">Cofactor biosynthesis; riboflavin biosynthesis; 5-amino-6-(D-ribitylamino)uracil from GTP: step 2/4.</text>
</comment>
<dbReference type="AlphaFoldDB" id="A0A0P0Z584"/>
<dbReference type="EMBL" id="LC066380">
    <property type="protein sequence ID" value="BAT29312.1"/>
    <property type="molecule type" value="Genomic_DNA"/>
</dbReference>
<evidence type="ECO:0000313" key="17">
    <source>
        <dbReference type="EMBL" id="BAT29312.1"/>
    </source>
</evidence>
<evidence type="ECO:0000256" key="14">
    <source>
        <dbReference type="PIRSR" id="PIRSR006769-2"/>
    </source>
</evidence>
<dbReference type="GO" id="GO:0008703">
    <property type="term" value="F:5-amino-6-(5-phosphoribosylamino)uracil reductase activity"/>
    <property type="evidence" value="ECO:0007669"/>
    <property type="project" value="UniProtKB-EC"/>
</dbReference>
<keyword evidence="9 12" id="KW-0521">NADP</keyword>
<evidence type="ECO:0000256" key="8">
    <source>
        <dbReference type="ARBA" id="ARBA00022833"/>
    </source>
</evidence>
<keyword evidence="12" id="KW-0378">Hydrolase</keyword>
<comment type="similarity">
    <text evidence="5 12">In the C-terminal section; belongs to the HTP reductase family.</text>
</comment>
<feature type="binding site" evidence="14">
    <location>
        <position position="227"/>
    </location>
    <ligand>
        <name>substrate</name>
    </ligand>
</feature>
<comment type="catalytic activity">
    <reaction evidence="12">
        <text>2,5-diamino-6-hydroxy-4-(5-phosphoribosylamino)-pyrimidine + H2O + H(+) = 5-amino-6-(5-phospho-D-ribosylamino)uracil + NH4(+)</text>
        <dbReference type="Rhea" id="RHEA:21868"/>
        <dbReference type="ChEBI" id="CHEBI:15377"/>
        <dbReference type="ChEBI" id="CHEBI:15378"/>
        <dbReference type="ChEBI" id="CHEBI:28938"/>
        <dbReference type="ChEBI" id="CHEBI:58453"/>
        <dbReference type="ChEBI" id="CHEBI:58614"/>
        <dbReference type="EC" id="3.5.4.26"/>
    </reaction>
</comment>
<keyword evidence="10 12" id="KW-0560">Oxidoreductase</keyword>
<evidence type="ECO:0000256" key="11">
    <source>
        <dbReference type="ARBA" id="ARBA00023268"/>
    </source>
</evidence>
<dbReference type="GO" id="GO:0008835">
    <property type="term" value="F:diaminohydroxyphosphoribosylaminopyrimidine deaminase activity"/>
    <property type="evidence" value="ECO:0007669"/>
    <property type="project" value="UniProtKB-EC"/>
</dbReference>
<dbReference type="InterPro" id="IPR002125">
    <property type="entry name" value="CMP_dCMP_dom"/>
</dbReference>
<evidence type="ECO:0000256" key="3">
    <source>
        <dbReference type="ARBA" id="ARBA00004910"/>
    </source>
</evidence>
<comment type="cofactor">
    <cofactor evidence="12 15">
        <name>Zn(2+)</name>
        <dbReference type="ChEBI" id="CHEBI:29105"/>
    </cofactor>
    <text evidence="12 15">Binds 1 zinc ion.</text>
</comment>
<evidence type="ECO:0000256" key="13">
    <source>
        <dbReference type="PIRSR" id="PIRSR006769-1"/>
    </source>
</evidence>
<comment type="catalytic activity">
    <reaction evidence="12">
        <text>5-amino-6-(5-phospho-D-ribitylamino)uracil + NADP(+) = 5-amino-6-(5-phospho-D-ribosylamino)uracil + NADPH + H(+)</text>
        <dbReference type="Rhea" id="RHEA:17845"/>
        <dbReference type="ChEBI" id="CHEBI:15378"/>
        <dbReference type="ChEBI" id="CHEBI:57783"/>
        <dbReference type="ChEBI" id="CHEBI:58349"/>
        <dbReference type="ChEBI" id="CHEBI:58421"/>
        <dbReference type="ChEBI" id="CHEBI:58453"/>
        <dbReference type="EC" id="1.1.1.193"/>
    </reaction>
</comment>
<feature type="domain" description="CMP/dCMP-type deaminase" evidence="16">
    <location>
        <begin position="17"/>
        <end position="142"/>
    </location>
</feature>
<evidence type="ECO:0000256" key="12">
    <source>
        <dbReference type="PIRNR" id="PIRNR006769"/>
    </source>
</evidence>
<dbReference type="InterPro" id="IPR050765">
    <property type="entry name" value="Riboflavin_Biosynth_HTPR"/>
</dbReference>